<dbReference type="OrthoDB" id="2367075at2759"/>
<keyword evidence="3" id="KW-1185">Reference proteome</keyword>
<name>A0A0H2SDP0_9AGAM</name>
<dbReference type="InterPro" id="IPR011333">
    <property type="entry name" value="SKP1/BTB/POZ_sf"/>
</dbReference>
<dbReference type="SUPFAM" id="SSF54695">
    <property type="entry name" value="POZ domain"/>
    <property type="match status" value="1"/>
</dbReference>
<proteinExistence type="predicted"/>
<dbReference type="Proteomes" id="UP000053477">
    <property type="component" value="Unassembled WGS sequence"/>
</dbReference>
<evidence type="ECO:0000259" key="1">
    <source>
        <dbReference type="PROSITE" id="PS50097"/>
    </source>
</evidence>
<dbReference type="AlphaFoldDB" id="A0A0H2SDP0"/>
<gene>
    <name evidence="2" type="ORF">SCHPADRAFT_996106</name>
</gene>
<dbReference type="PROSITE" id="PS50097">
    <property type="entry name" value="BTB"/>
    <property type="match status" value="1"/>
</dbReference>
<evidence type="ECO:0000313" key="2">
    <source>
        <dbReference type="EMBL" id="KLO15126.1"/>
    </source>
</evidence>
<reference evidence="2 3" key="1">
    <citation type="submission" date="2015-04" db="EMBL/GenBank/DDBJ databases">
        <title>Complete genome sequence of Schizopora paradoxa KUC8140, a cosmopolitan wood degrader in East Asia.</title>
        <authorList>
            <consortium name="DOE Joint Genome Institute"/>
            <person name="Min B."/>
            <person name="Park H."/>
            <person name="Jang Y."/>
            <person name="Kim J.-J."/>
            <person name="Kim K.H."/>
            <person name="Pangilinan J."/>
            <person name="Lipzen A."/>
            <person name="Riley R."/>
            <person name="Grigoriev I.V."/>
            <person name="Spatafora J.W."/>
            <person name="Choi I.-G."/>
        </authorList>
    </citation>
    <scope>NUCLEOTIDE SEQUENCE [LARGE SCALE GENOMIC DNA]</scope>
    <source>
        <strain evidence="2 3">KUC8140</strain>
    </source>
</reference>
<protein>
    <recommendedName>
        <fullName evidence="1">BTB domain-containing protein</fullName>
    </recommendedName>
</protein>
<feature type="domain" description="BTB" evidence="1">
    <location>
        <begin position="23"/>
        <end position="68"/>
    </location>
</feature>
<dbReference type="InParanoid" id="A0A0H2SDP0"/>
<dbReference type="STRING" id="27342.A0A0H2SDP0"/>
<dbReference type="Gene3D" id="3.30.710.10">
    <property type="entry name" value="Potassium Channel Kv1.1, Chain A"/>
    <property type="match status" value="1"/>
</dbReference>
<accession>A0A0H2SDP0</accession>
<evidence type="ECO:0000313" key="3">
    <source>
        <dbReference type="Proteomes" id="UP000053477"/>
    </source>
</evidence>
<dbReference type="EMBL" id="KQ085934">
    <property type="protein sequence ID" value="KLO15126.1"/>
    <property type="molecule type" value="Genomic_DNA"/>
</dbReference>
<dbReference type="InterPro" id="IPR000210">
    <property type="entry name" value="BTB/POZ_dom"/>
</dbReference>
<sequence>MKIEQGTSSQMYTADPKFTFKDGNVTFVVEGVLFTVHRHFFERDSPCFRKLFQKTYGETPDKPLVVVDSETSKKGEDGIEESGIGADDYEVIGDSDDDEDENATVVQASSYSPKASQLSTDANEEKSCVSRGTGTTAADPIVLDDLKVYFNLGDLKANEFRDFLCILYPPRFGKTIFKDPNRWKNVLTVASYYEFSDIRSFAISKIQSKSSCGLFKLRVGREFGIRSLLLAGYEYFINRSTSMTAGEMKDLELEDIANIVSMRETHRFTDNVPNPVLQADILSRFKEIFDDLAC</sequence>
<organism evidence="2 3">
    <name type="scientific">Schizopora paradoxa</name>
    <dbReference type="NCBI Taxonomy" id="27342"/>
    <lineage>
        <taxon>Eukaryota</taxon>
        <taxon>Fungi</taxon>
        <taxon>Dikarya</taxon>
        <taxon>Basidiomycota</taxon>
        <taxon>Agaricomycotina</taxon>
        <taxon>Agaricomycetes</taxon>
        <taxon>Hymenochaetales</taxon>
        <taxon>Schizoporaceae</taxon>
        <taxon>Schizopora</taxon>
    </lineage>
</organism>